<dbReference type="InterPro" id="IPR004648">
    <property type="entry name" value="Oligpept_transpt"/>
</dbReference>
<dbReference type="GO" id="GO:0035673">
    <property type="term" value="F:oligopeptide transmembrane transporter activity"/>
    <property type="evidence" value="ECO:0007669"/>
    <property type="project" value="InterPro"/>
</dbReference>
<comment type="subcellular location">
    <subcellularLocation>
        <location evidence="1">Membrane</location>
        <topology evidence="1">Multi-pass membrane protein</topology>
    </subcellularLocation>
</comment>
<keyword evidence="5" id="KW-0571">Peptide transport</keyword>
<comment type="caution">
    <text evidence="10">The sequence shown here is derived from an EMBL/GenBank/DDBJ whole genome shotgun (WGS) entry which is preliminary data.</text>
</comment>
<organism evidence="10 11">
    <name type="scientific">Thanatephorus cucumeris (strain AG1-IA)</name>
    <name type="common">Rice sheath blight fungus</name>
    <name type="synonym">Rhizoctonia solani</name>
    <dbReference type="NCBI Taxonomy" id="983506"/>
    <lineage>
        <taxon>Eukaryota</taxon>
        <taxon>Fungi</taxon>
        <taxon>Dikarya</taxon>
        <taxon>Basidiomycota</taxon>
        <taxon>Agaricomycotina</taxon>
        <taxon>Agaricomycetes</taxon>
        <taxon>Cantharellales</taxon>
        <taxon>Ceratobasidiaceae</taxon>
        <taxon>Rhizoctonia</taxon>
        <taxon>Rhizoctonia solani AG-1</taxon>
    </lineage>
</organism>
<dbReference type="InterPro" id="IPR004813">
    <property type="entry name" value="OPT"/>
</dbReference>
<evidence type="ECO:0000256" key="3">
    <source>
        <dbReference type="ARBA" id="ARBA00022448"/>
    </source>
</evidence>
<keyword evidence="8 9" id="KW-0472">Membrane</keyword>
<accession>L8WGH8</accession>
<evidence type="ECO:0000256" key="7">
    <source>
        <dbReference type="ARBA" id="ARBA00022989"/>
    </source>
</evidence>
<dbReference type="AlphaFoldDB" id="L8WGH8"/>
<dbReference type="HOGENOM" id="CLU_2832937_0_0_1"/>
<sequence>MFGVVHGLGMSLITFDWSQIAYIGSPLATPWWAEANVFGGFIFFFWFLTPILYYTNTWYAQYIRTT</sequence>
<dbReference type="PANTHER" id="PTHR22601">
    <property type="entry name" value="ISP4 LIKE PROTEIN"/>
    <property type="match status" value="1"/>
</dbReference>
<evidence type="ECO:0000256" key="9">
    <source>
        <dbReference type="SAM" id="Phobius"/>
    </source>
</evidence>
<gene>
    <name evidence="10" type="ORF">AG1IA_10461</name>
</gene>
<keyword evidence="7 9" id="KW-1133">Transmembrane helix</keyword>
<evidence type="ECO:0000256" key="4">
    <source>
        <dbReference type="ARBA" id="ARBA00022692"/>
    </source>
</evidence>
<dbReference type="GO" id="GO:0015031">
    <property type="term" value="P:protein transport"/>
    <property type="evidence" value="ECO:0007669"/>
    <property type="project" value="UniProtKB-KW"/>
</dbReference>
<keyword evidence="6" id="KW-0653">Protein transport</keyword>
<dbReference type="Pfam" id="PF03169">
    <property type="entry name" value="OPT"/>
    <property type="match status" value="1"/>
</dbReference>
<dbReference type="OrthoDB" id="2672441at2759"/>
<keyword evidence="11" id="KW-1185">Reference proteome</keyword>
<dbReference type="Proteomes" id="UP000011668">
    <property type="component" value="Unassembled WGS sequence"/>
</dbReference>
<evidence type="ECO:0000256" key="8">
    <source>
        <dbReference type="ARBA" id="ARBA00023136"/>
    </source>
</evidence>
<comment type="similarity">
    <text evidence="2">Belongs to the oligopeptide OPT transporter family.</text>
</comment>
<proteinExistence type="inferred from homology"/>
<evidence type="ECO:0000313" key="11">
    <source>
        <dbReference type="Proteomes" id="UP000011668"/>
    </source>
</evidence>
<dbReference type="GO" id="GO:0016020">
    <property type="term" value="C:membrane"/>
    <property type="evidence" value="ECO:0007669"/>
    <property type="project" value="UniProtKB-SubCell"/>
</dbReference>
<evidence type="ECO:0000256" key="6">
    <source>
        <dbReference type="ARBA" id="ARBA00022927"/>
    </source>
</evidence>
<dbReference type="STRING" id="983506.L8WGH8"/>
<feature type="transmembrane region" description="Helical" evidence="9">
    <location>
        <begin position="35"/>
        <end position="54"/>
    </location>
</feature>
<reference evidence="10 11" key="1">
    <citation type="journal article" date="2013" name="Nat. Commun.">
        <title>The evolution and pathogenic mechanisms of the rice sheath blight pathogen.</title>
        <authorList>
            <person name="Zheng A."/>
            <person name="Lin R."/>
            <person name="Xu L."/>
            <person name="Qin P."/>
            <person name="Tang C."/>
            <person name="Ai P."/>
            <person name="Zhang D."/>
            <person name="Liu Y."/>
            <person name="Sun Z."/>
            <person name="Feng H."/>
            <person name="Wang Y."/>
            <person name="Chen Y."/>
            <person name="Liang X."/>
            <person name="Fu R."/>
            <person name="Li Q."/>
            <person name="Zhang J."/>
            <person name="Yu X."/>
            <person name="Xie Z."/>
            <person name="Ding L."/>
            <person name="Guan P."/>
            <person name="Tang J."/>
            <person name="Liang Y."/>
            <person name="Wang S."/>
            <person name="Deng Q."/>
            <person name="Li S."/>
            <person name="Zhu J."/>
            <person name="Wang L."/>
            <person name="Liu H."/>
            <person name="Li P."/>
        </authorList>
    </citation>
    <scope>NUCLEOTIDE SEQUENCE [LARGE SCALE GENOMIC DNA]</scope>
    <source>
        <strain evidence="11">AG-1 IA</strain>
    </source>
</reference>
<protein>
    <submittedName>
        <fullName evidence="10">OPT domain-containing protein</fullName>
    </submittedName>
</protein>
<keyword evidence="3" id="KW-0813">Transport</keyword>
<evidence type="ECO:0000256" key="1">
    <source>
        <dbReference type="ARBA" id="ARBA00004141"/>
    </source>
</evidence>
<name>L8WGH8_THACA</name>
<evidence type="ECO:0000256" key="5">
    <source>
        <dbReference type="ARBA" id="ARBA00022856"/>
    </source>
</evidence>
<evidence type="ECO:0000313" key="10">
    <source>
        <dbReference type="EMBL" id="ELU35509.1"/>
    </source>
</evidence>
<evidence type="ECO:0000256" key="2">
    <source>
        <dbReference type="ARBA" id="ARBA00008807"/>
    </source>
</evidence>
<keyword evidence="4 9" id="KW-0812">Transmembrane</keyword>
<dbReference type="EMBL" id="AFRT01006358">
    <property type="protein sequence ID" value="ELU35509.1"/>
    <property type="molecule type" value="Genomic_DNA"/>
</dbReference>